<keyword evidence="2" id="KW-1185">Reference proteome</keyword>
<evidence type="ECO:0000313" key="2">
    <source>
        <dbReference type="Proteomes" id="UP001237642"/>
    </source>
</evidence>
<organism evidence="1 2">
    <name type="scientific">Heracleum sosnowskyi</name>
    <dbReference type="NCBI Taxonomy" id="360622"/>
    <lineage>
        <taxon>Eukaryota</taxon>
        <taxon>Viridiplantae</taxon>
        <taxon>Streptophyta</taxon>
        <taxon>Embryophyta</taxon>
        <taxon>Tracheophyta</taxon>
        <taxon>Spermatophyta</taxon>
        <taxon>Magnoliopsida</taxon>
        <taxon>eudicotyledons</taxon>
        <taxon>Gunneridae</taxon>
        <taxon>Pentapetalae</taxon>
        <taxon>asterids</taxon>
        <taxon>campanulids</taxon>
        <taxon>Apiales</taxon>
        <taxon>Apiaceae</taxon>
        <taxon>Apioideae</taxon>
        <taxon>apioid superclade</taxon>
        <taxon>Tordylieae</taxon>
        <taxon>Tordyliinae</taxon>
        <taxon>Heracleum</taxon>
    </lineage>
</organism>
<dbReference type="Proteomes" id="UP001237642">
    <property type="component" value="Unassembled WGS sequence"/>
</dbReference>
<proteinExistence type="predicted"/>
<protein>
    <submittedName>
        <fullName evidence="1">Uncharacterized protein</fullName>
    </submittedName>
</protein>
<dbReference type="AlphaFoldDB" id="A0AAD8J3J8"/>
<accession>A0AAD8J3J8</accession>
<reference evidence="1" key="1">
    <citation type="submission" date="2023-02" db="EMBL/GenBank/DDBJ databases">
        <title>Genome of toxic invasive species Heracleum sosnowskyi carries increased number of genes despite the absence of recent whole-genome duplications.</title>
        <authorList>
            <person name="Schelkunov M."/>
            <person name="Shtratnikova V."/>
            <person name="Makarenko M."/>
            <person name="Klepikova A."/>
            <person name="Omelchenko D."/>
            <person name="Novikova G."/>
            <person name="Obukhova E."/>
            <person name="Bogdanov V."/>
            <person name="Penin A."/>
            <person name="Logacheva M."/>
        </authorList>
    </citation>
    <scope>NUCLEOTIDE SEQUENCE</scope>
    <source>
        <strain evidence="1">Hsosn_3</strain>
        <tissue evidence="1">Leaf</tissue>
    </source>
</reference>
<name>A0AAD8J3J8_9APIA</name>
<comment type="caution">
    <text evidence="1">The sequence shown here is derived from an EMBL/GenBank/DDBJ whole genome shotgun (WGS) entry which is preliminary data.</text>
</comment>
<gene>
    <name evidence="1" type="ORF">POM88_006963</name>
</gene>
<reference evidence="1" key="2">
    <citation type="submission" date="2023-05" db="EMBL/GenBank/DDBJ databases">
        <authorList>
            <person name="Schelkunov M.I."/>
        </authorList>
    </citation>
    <scope>NUCLEOTIDE SEQUENCE</scope>
    <source>
        <strain evidence="1">Hsosn_3</strain>
        <tissue evidence="1">Leaf</tissue>
    </source>
</reference>
<sequence length="115" mass="12974">MTRPSKEESPFISKIGGNMSNLPEFHNVIDVKLRTSIGESFERLLKALAELYEGSICCSDNLHPEIDLPDSSKLYAPDSSQSKSVRSKIVDMDLDGMMMEMMLREVYLLLLQTES</sequence>
<evidence type="ECO:0000313" key="1">
    <source>
        <dbReference type="EMBL" id="KAK1397100.1"/>
    </source>
</evidence>
<dbReference type="EMBL" id="JAUIZM010000002">
    <property type="protein sequence ID" value="KAK1397100.1"/>
    <property type="molecule type" value="Genomic_DNA"/>
</dbReference>